<organism evidence="1 2">
    <name type="scientific">Chiloscyllium punctatum</name>
    <name type="common">Brownbanded bambooshark</name>
    <name type="synonym">Hemiscyllium punctatum</name>
    <dbReference type="NCBI Taxonomy" id="137246"/>
    <lineage>
        <taxon>Eukaryota</taxon>
        <taxon>Metazoa</taxon>
        <taxon>Chordata</taxon>
        <taxon>Craniata</taxon>
        <taxon>Vertebrata</taxon>
        <taxon>Chondrichthyes</taxon>
        <taxon>Elasmobranchii</taxon>
        <taxon>Galeomorphii</taxon>
        <taxon>Galeoidea</taxon>
        <taxon>Orectolobiformes</taxon>
        <taxon>Hemiscylliidae</taxon>
        <taxon>Chiloscyllium</taxon>
    </lineage>
</organism>
<reference evidence="1 2" key="1">
    <citation type="journal article" date="2018" name="Nat. Ecol. Evol.">
        <title>Shark genomes provide insights into elasmobranch evolution and the origin of vertebrates.</title>
        <authorList>
            <person name="Hara Y"/>
            <person name="Yamaguchi K"/>
            <person name="Onimaru K"/>
            <person name="Kadota M"/>
            <person name="Koyanagi M"/>
            <person name="Keeley SD"/>
            <person name="Tatsumi K"/>
            <person name="Tanaka K"/>
            <person name="Motone F"/>
            <person name="Kageyama Y"/>
            <person name="Nozu R"/>
            <person name="Adachi N"/>
            <person name="Nishimura O"/>
            <person name="Nakagawa R"/>
            <person name="Tanegashima C"/>
            <person name="Kiyatake I"/>
            <person name="Matsumoto R"/>
            <person name="Murakumo K"/>
            <person name="Nishida K"/>
            <person name="Terakita A"/>
            <person name="Kuratani S"/>
            <person name="Sato K"/>
            <person name="Hyodo S Kuraku.S."/>
        </authorList>
    </citation>
    <scope>NUCLEOTIDE SEQUENCE [LARGE SCALE GENOMIC DNA]</scope>
</reference>
<dbReference type="AlphaFoldDB" id="A0A401RDV0"/>
<name>A0A401RDV0_CHIPU</name>
<proteinExistence type="predicted"/>
<protein>
    <submittedName>
        <fullName evidence="1">Uncharacterized protein</fullName>
    </submittedName>
</protein>
<dbReference type="EMBL" id="BEZZ01007587">
    <property type="protein sequence ID" value="GCC16322.1"/>
    <property type="molecule type" value="Genomic_DNA"/>
</dbReference>
<evidence type="ECO:0000313" key="2">
    <source>
        <dbReference type="Proteomes" id="UP000287033"/>
    </source>
</evidence>
<gene>
    <name evidence="1" type="ORF">chiPu_0022410</name>
</gene>
<evidence type="ECO:0000313" key="1">
    <source>
        <dbReference type="EMBL" id="GCC16322.1"/>
    </source>
</evidence>
<keyword evidence="2" id="KW-1185">Reference proteome</keyword>
<comment type="caution">
    <text evidence="1">The sequence shown here is derived from an EMBL/GenBank/DDBJ whole genome shotgun (WGS) entry which is preliminary data.</text>
</comment>
<sequence length="97" mass="10669">MPQSHCRGAAGDECDGRMRVLLQSWALGKTWNPSLARFLLPGATHRALPQSPSRNAATLEKKSTDGFPLALDQWCSFLQFHWSTQAAHPANGRNAPE</sequence>
<accession>A0A401RDV0</accession>
<dbReference type="Proteomes" id="UP000287033">
    <property type="component" value="Unassembled WGS sequence"/>
</dbReference>